<comment type="caution">
    <text evidence="3">The sequence shown here is derived from an EMBL/GenBank/DDBJ whole genome shotgun (WGS) entry which is preliminary data.</text>
</comment>
<dbReference type="Gene3D" id="3.40.50.1820">
    <property type="entry name" value="alpha/beta hydrolase"/>
    <property type="match status" value="1"/>
</dbReference>
<name>A0A7C4RWK5_9BACT</name>
<dbReference type="InterPro" id="IPR029058">
    <property type="entry name" value="AB_hydrolase_fold"/>
</dbReference>
<accession>A0A7C4RWK5</accession>
<keyword evidence="1" id="KW-0732">Signal</keyword>
<keyword evidence="3" id="KW-0378">Hydrolase</keyword>
<dbReference type="InterPro" id="IPR050955">
    <property type="entry name" value="Plant_Biomass_Hydrol_Est"/>
</dbReference>
<sequence length="245" mass="27828">MNALEFFKSYEYVNGSVRMKYRLFEPNVETGRKYPLVVFLHGAGERGDDNEKQITANEGATVWIRPEVQAKHPCFVLAPQCAQDGYWGTSFRVEKDPHKLKPNFYVATVLLIIEDLLGKAPIDEDRIYVTGLSMGGFGTIALLTLNPQLFAAGVVVCGGGNPERLHRIKHIPLWLFHAEDDDVVPVTYSRLLVQKLKELGARVLYTEYPAGYMNSLGLPPHASWVPAYRTQEMISWLFEQKRREE</sequence>
<organism evidence="3">
    <name type="scientific">Fervidobacterium thailandense</name>
    <dbReference type="NCBI Taxonomy" id="1008305"/>
    <lineage>
        <taxon>Bacteria</taxon>
        <taxon>Thermotogati</taxon>
        <taxon>Thermotogota</taxon>
        <taxon>Thermotogae</taxon>
        <taxon>Thermotogales</taxon>
        <taxon>Fervidobacteriaceae</taxon>
        <taxon>Fervidobacterium</taxon>
    </lineage>
</organism>
<proteinExistence type="predicted"/>
<dbReference type="PANTHER" id="PTHR43037">
    <property type="entry name" value="UNNAMED PRODUCT-RELATED"/>
    <property type="match status" value="1"/>
</dbReference>
<dbReference type="InterPro" id="IPR003140">
    <property type="entry name" value="PLipase/COase/thioEstase"/>
</dbReference>
<feature type="domain" description="Phospholipase/carboxylesterase/thioesterase" evidence="2">
    <location>
        <begin position="33"/>
        <end position="209"/>
    </location>
</feature>
<dbReference type="Pfam" id="PF02230">
    <property type="entry name" value="Abhydrolase_2"/>
    <property type="match status" value="1"/>
</dbReference>
<dbReference type="SUPFAM" id="SSF53474">
    <property type="entry name" value="alpha/beta-Hydrolases"/>
    <property type="match status" value="1"/>
</dbReference>
<gene>
    <name evidence="3" type="ORF">ENT77_07045</name>
</gene>
<protein>
    <submittedName>
        <fullName evidence="3">Alpha/beta fold hydrolase</fullName>
    </submittedName>
</protein>
<dbReference type="GO" id="GO:0016787">
    <property type="term" value="F:hydrolase activity"/>
    <property type="evidence" value="ECO:0007669"/>
    <property type="project" value="UniProtKB-KW"/>
</dbReference>
<evidence type="ECO:0000259" key="2">
    <source>
        <dbReference type="Pfam" id="PF02230"/>
    </source>
</evidence>
<dbReference type="EMBL" id="DSZY01000031">
    <property type="protein sequence ID" value="HGU40938.1"/>
    <property type="molecule type" value="Genomic_DNA"/>
</dbReference>
<dbReference type="AlphaFoldDB" id="A0A7C4RWK5"/>
<evidence type="ECO:0000256" key="1">
    <source>
        <dbReference type="ARBA" id="ARBA00022729"/>
    </source>
</evidence>
<reference evidence="3" key="1">
    <citation type="journal article" date="2020" name="mSystems">
        <title>Genome- and Community-Level Interaction Insights into Carbon Utilization and Element Cycling Functions of Hydrothermarchaeota in Hydrothermal Sediment.</title>
        <authorList>
            <person name="Zhou Z."/>
            <person name="Liu Y."/>
            <person name="Xu W."/>
            <person name="Pan J."/>
            <person name="Luo Z.H."/>
            <person name="Li M."/>
        </authorList>
    </citation>
    <scope>NUCLEOTIDE SEQUENCE [LARGE SCALE GENOMIC DNA]</scope>
    <source>
        <strain evidence="3">SpSt-609</strain>
    </source>
</reference>
<evidence type="ECO:0000313" key="3">
    <source>
        <dbReference type="EMBL" id="HGU40938.1"/>
    </source>
</evidence>
<dbReference type="PANTHER" id="PTHR43037:SF1">
    <property type="entry name" value="BLL1128 PROTEIN"/>
    <property type="match status" value="1"/>
</dbReference>